<evidence type="ECO:0000313" key="5">
    <source>
        <dbReference type="EMBL" id="MBB4144307.1"/>
    </source>
</evidence>
<dbReference type="SUPFAM" id="SSF48008">
    <property type="entry name" value="GntR ligand-binding domain-like"/>
    <property type="match status" value="1"/>
</dbReference>
<evidence type="ECO:0000256" key="2">
    <source>
        <dbReference type="ARBA" id="ARBA00023125"/>
    </source>
</evidence>
<dbReference type="RefSeq" id="WP_062556420.1">
    <property type="nucleotide sequence ID" value="NZ_CP049249.1"/>
</dbReference>
<gene>
    <name evidence="5" type="ORF">GGQ72_002864</name>
</gene>
<keyword evidence="6" id="KW-1185">Reference proteome</keyword>
<keyword evidence="1" id="KW-0805">Transcription regulation</keyword>
<dbReference type="CDD" id="cd07377">
    <property type="entry name" value="WHTH_GntR"/>
    <property type="match status" value="1"/>
</dbReference>
<dbReference type="Proteomes" id="UP000519897">
    <property type="component" value="Unassembled WGS sequence"/>
</dbReference>
<dbReference type="InterPro" id="IPR011711">
    <property type="entry name" value="GntR_C"/>
</dbReference>
<dbReference type="SMART" id="SM00345">
    <property type="entry name" value="HTH_GNTR"/>
    <property type="match status" value="1"/>
</dbReference>
<dbReference type="Gene3D" id="1.10.10.10">
    <property type="entry name" value="Winged helix-like DNA-binding domain superfamily/Winged helix DNA-binding domain"/>
    <property type="match status" value="1"/>
</dbReference>
<evidence type="ECO:0000256" key="1">
    <source>
        <dbReference type="ARBA" id="ARBA00023015"/>
    </source>
</evidence>
<dbReference type="PROSITE" id="PS50949">
    <property type="entry name" value="HTH_GNTR"/>
    <property type="match status" value="1"/>
</dbReference>
<dbReference type="GO" id="GO:0003677">
    <property type="term" value="F:DNA binding"/>
    <property type="evidence" value="ECO:0007669"/>
    <property type="project" value="UniProtKB-KW"/>
</dbReference>
<dbReference type="GO" id="GO:0003700">
    <property type="term" value="F:DNA-binding transcription factor activity"/>
    <property type="evidence" value="ECO:0007669"/>
    <property type="project" value="InterPro"/>
</dbReference>
<dbReference type="InterPro" id="IPR036388">
    <property type="entry name" value="WH-like_DNA-bd_sf"/>
</dbReference>
<dbReference type="Pfam" id="PF07729">
    <property type="entry name" value="FCD"/>
    <property type="match status" value="1"/>
</dbReference>
<evidence type="ECO:0000256" key="3">
    <source>
        <dbReference type="ARBA" id="ARBA00023163"/>
    </source>
</evidence>
<name>A0A7W6LJD3_9HYPH</name>
<protein>
    <submittedName>
        <fullName evidence="5">DNA-binding FadR family transcriptional regulator</fullName>
    </submittedName>
</protein>
<dbReference type="InterPro" id="IPR036390">
    <property type="entry name" value="WH_DNA-bd_sf"/>
</dbReference>
<keyword evidence="3" id="KW-0804">Transcription</keyword>
<dbReference type="PANTHER" id="PTHR43537:SF44">
    <property type="entry name" value="GNTR FAMILY REGULATORY PROTEIN"/>
    <property type="match status" value="1"/>
</dbReference>
<evidence type="ECO:0000259" key="4">
    <source>
        <dbReference type="PROSITE" id="PS50949"/>
    </source>
</evidence>
<dbReference type="AlphaFoldDB" id="A0A7W6LJD3"/>
<comment type="caution">
    <text evidence="5">The sequence shown here is derived from an EMBL/GenBank/DDBJ whole genome shotgun (WGS) entry which is preliminary data.</text>
</comment>
<reference evidence="5 6" key="1">
    <citation type="submission" date="2020-08" db="EMBL/GenBank/DDBJ databases">
        <title>Genomic Encyclopedia of Type Strains, Phase IV (KMG-IV): sequencing the most valuable type-strain genomes for metagenomic binning, comparative biology and taxonomic classification.</title>
        <authorList>
            <person name="Goeker M."/>
        </authorList>
    </citation>
    <scope>NUCLEOTIDE SEQUENCE [LARGE SCALE GENOMIC DNA]</scope>
    <source>
        <strain evidence="5 6">DSM 29514</strain>
    </source>
</reference>
<accession>A0A7W6LJD3</accession>
<dbReference type="Gene3D" id="1.20.120.530">
    <property type="entry name" value="GntR ligand-binding domain-like"/>
    <property type="match status" value="1"/>
</dbReference>
<organism evidence="5 6">
    <name type="scientific">Rhizobium rhizoryzae</name>
    <dbReference type="NCBI Taxonomy" id="451876"/>
    <lineage>
        <taxon>Bacteria</taxon>
        <taxon>Pseudomonadati</taxon>
        <taxon>Pseudomonadota</taxon>
        <taxon>Alphaproteobacteria</taxon>
        <taxon>Hyphomicrobiales</taxon>
        <taxon>Rhizobiaceae</taxon>
        <taxon>Rhizobium/Agrobacterium group</taxon>
        <taxon>Rhizobium</taxon>
    </lineage>
</organism>
<dbReference type="Pfam" id="PF00392">
    <property type="entry name" value="GntR"/>
    <property type="match status" value="1"/>
</dbReference>
<dbReference type="PANTHER" id="PTHR43537">
    <property type="entry name" value="TRANSCRIPTIONAL REGULATOR, GNTR FAMILY"/>
    <property type="match status" value="1"/>
</dbReference>
<dbReference type="PRINTS" id="PR00035">
    <property type="entry name" value="HTHGNTR"/>
</dbReference>
<evidence type="ECO:0000313" key="6">
    <source>
        <dbReference type="Proteomes" id="UP000519897"/>
    </source>
</evidence>
<dbReference type="InterPro" id="IPR000524">
    <property type="entry name" value="Tscrpt_reg_HTH_GntR"/>
</dbReference>
<dbReference type="SMART" id="SM00895">
    <property type="entry name" value="FCD"/>
    <property type="match status" value="1"/>
</dbReference>
<sequence length="253" mass="27186">MGLLESAITGKKRSSSHAHVVAELGSSIVSGRIKVGTILPGDNELTQRFNVSRTVLREAMKTLAAKGLIEPKAKVGTRVLPSDKWNFFDPDVLGWRFDAGIDQTFTDYLAEIRLALEPAAAAAAAMRATSDDIVALYAIAAKFDNLSHTPETIAKVDLDFHIAIARMSGNPFMRSATALIEAALAISFRLSSPAASPEMIDAIADNHLRIAHAIASRDPEKAVAAMRHVIDVGRSRITRCLTEDQIPISTTSA</sequence>
<dbReference type="SUPFAM" id="SSF46785">
    <property type="entry name" value="Winged helix' DNA-binding domain"/>
    <property type="match status" value="1"/>
</dbReference>
<proteinExistence type="predicted"/>
<dbReference type="InterPro" id="IPR008920">
    <property type="entry name" value="TF_FadR/GntR_C"/>
</dbReference>
<keyword evidence="2 5" id="KW-0238">DNA-binding</keyword>
<feature type="domain" description="HTH gntR-type" evidence="4">
    <location>
        <begin position="14"/>
        <end position="82"/>
    </location>
</feature>
<dbReference type="EMBL" id="JACIEC010000003">
    <property type="protein sequence ID" value="MBB4144307.1"/>
    <property type="molecule type" value="Genomic_DNA"/>
</dbReference>